<evidence type="ECO:0000313" key="4">
    <source>
        <dbReference type="Proteomes" id="UP000017559"/>
    </source>
</evidence>
<dbReference type="OrthoDB" id="2548253at2759"/>
<dbReference type="EMBL" id="AWSO01001262">
    <property type="protein sequence ID" value="ESK84612.1"/>
    <property type="molecule type" value="Genomic_DNA"/>
</dbReference>
<feature type="transmembrane region" description="Helical" evidence="2">
    <location>
        <begin position="31"/>
        <end position="49"/>
    </location>
</feature>
<dbReference type="KEGG" id="mrr:Moror_13324"/>
<evidence type="ECO:0000256" key="1">
    <source>
        <dbReference type="SAM" id="MobiDB-lite"/>
    </source>
</evidence>
<feature type="region of interest" description="Disordered" evidence="1">
    <location>
        <begin position="1"/>
        <end position="25"/>
    </location>
</feature>
<keyword evidence="2" id="KW-0472">Membrane</keyword>
<reference evidence="3 4" key="1">
    <citation type="journal article" date="2014" name="BMC Genomics">
        <title>Genome and secretome analysis of the hemibiotrophic fungal pathogen, Moniliophthora roreri, which causes frosty pod rot disease of cacao: mechanisms of the biotrophic and necrotrophic phases.</title>
        <authorList>
            <person name="Meinhardt L.W."/>
            <person name="Costa G.G.L."/>
            <person name="Thomazella D.P.T."/>
            <person name="Teixeira P.J.P.L."/>
            <person name="Carazzolle M.F."/>
            <person name="Schuster S.C."/>
            <person name="Carlson J.E."/>
            <person name="Guiltinan M.J."/>
            <person name="Mieczkowski P."/>
            <person name="Farmer A."/>
            <person name="Ramaraj T."/>
            <person name="Crozier J."/>
            <person name="Davis R.E."/>
            <person name="Shao J."/>
            <person name="Melnick R.L."/>
            <person name="Pereira G.A.G."/>
            <person name="Bailey B.A."/>
        </authorList>
    </citation>
    <scope>NUCLEOTIDE SEQUENCE [LARGE SCALE GENOMIC DNA]</scope>
    <source>
        <strain evidence="3 4">MCA 2997</strain>
    </source>
</reference>
<dbReference type="Proteomes" id="UP000017559">
    <property type="component" value="Unassembled WGS sequence"/>
</dbReference>
<dbReference type="AlphaFoldDB" id="V2WST8"/>
<name>V2WST8_MONRO</name>
<comment type="caution">
    <text evidence="3">The sequence shown here is derived from an EMBL/GenBank/DDBJ whole genome shotgun (WGS) entry which is preliminary data.</text>
</comment>
<dbReference type="HOGENOM" id="CLU_809138_0_0_1"/>
<proteinExistence type="predicted"/>
<sequence>MASPQPAPTQFELELDPGITPRRKPSSGWRFVSWIGVIICVLFISKFIFSVGRTAFDLTQFAHTSVYQNQTWEEVAASGSRDAVVRPLINDTQTFDVAITVWLRRTHEEVEERKIQKDKSPPTDENQYYLMAYEDDDIYEKAIFSDVVFRGLTLKDKDVGAKVPLQIPTQVLCVTFTVFLKPIRFILYLQPLPKIIPLRPPCIYCSYPKISFGFGFHLRLFHLVSLQSQMAPHEGLPVSLPSGAILSLLLTSVRRFPLNSSNPPDRGLRDRAIESFAISISLLSFHDTPSSCNEHAATEMSDDIFGSSERDESHGHPDYYGVTDSRWDRFADPSGKHPFVITR</sequence>
<keyword evidence="4" id="KW-1185">Reference proteome</keyword>
<keyword evidence="2" id="KW-0812">Transmembrane</keyword>
<evidence type="ECO:0000256" key="2">
    <source>
        <dbReference type="SAM" id="Phobius"/>
    </source>
</evidence>
<protein>
    <submittedName>
        <fullName evidence="3">Uncharacterized protein</fullName>
    </submittedName>
</protein>
<gene>
    <name evidence="3" type="ORF">Moror_13324</name>
</gene>
<evidence type="ECO:0000313" key="3">
    <source>
        <dbReference type="EMBL" id="ESK84612.1"/>
    </source>
</evidence>
<accession>V2WST8</accession>
<organism evidence="3 4">
    <name type="scientific">Moniliophthora roreri (strain MCA 2997)</name>
    <name type="common">Cocoa frosty pod rot fungus</name>
    <name type="synonym">Crinipellis roreri</name>
    <dbReference type="NCBI Taxonomy" id="1381753"/>
    <lineage>
        <taxon>Eukaryota</taxon>
        <taxon>Fungi</taxon>
        <taxon>Dikarya</taxon>
        <taxon>Basidiomycota</taxon>
        <taxon>Agaricomycotina</taxon>
        <taxon>Agaricomycetes</taxon>
        <taxon>Agaricomycetidae</taxon>
        <taxon>Agaricales</taxon>
        <taxon>Marasmiineae</taxon>
        <taxon>Marasmiaceae</taxon>
        <taxon>Moniliophthora</taxon>
    </lineage>
</organism>
<keyword evidence="2" id="KW-1133">Transmembrane helix</keyword>